<dbReference type="InterPro" id="IPR037185">
    <property type="entry name" value="EmrE-like"/>
</dbReference>
<evidence type="ECO:0000259" key="7">
    <source>
        <dbReference type="Pfam" id="PF00892"/>
    </source>
</evidence>
<gene>
    <name evidence="8" type="ORF">FRZ44_05960</name>
</gene>
<dbReference type="PANTHER" id="PTHR32322">
    <property type="entry name" value="INNER MEMBRANE TRANSPORTER"/>
    <property type="match status" value="1"/>
</dbReference>
<proteinExistence type="predicted"/>
<dbReference type="PANTHER" id="PTHR32322:SF18">
    <property type="entry name" value="S-ADENOSYLMETHIONINE_S-ADENOSYLHOMOCYSTEINE TRANSPORTER"/>
    <property type="match status" value="1"/>
</dbReference>
<dbReference type="InterPro" id="IPR050638">
    <property type="entry name" value="AA-Vitamin_Transporters"/>
</dbReference>
<reference evidence="8 9" key="1">
    <citation type="submission" date="2019-08" db="EMBL/GenBank/DDBJ databases">
        <title>Hyperibacter terrae gen. nov., sp. nov. and Hyperibacter viscosus sp. nov., two new members in the family Rhodospirillaceae isolated from the rhizosphere of Hypericum perforatum.</title>
        <authorList>
            <person name="Noviana Z."/>
        </authorList>
    </citation>
    <scope>NUCLEOTIDE SEQUENCE [LARGE SCALE GENOMIC DNA]</scope>
    <source>
        <strain evidence="8 9">R5913</strain>
    </source>
</reference>
<evidence type="ECO:0000256" key="4">
    <source>
        <dbReference type="ARBA" id="ARBA00022989"/>
    </source>
</evidence>
<feature type="transmembrane region" description="Helical" evidence="6">
    <location>
        <begin position="43"/>
        <end position="61"/>
    </location>
</feature>
<dbReference type="GO" id="GO:0005886">
    <property type="term" value="C:plasma membrane"/>
    <property type="evidence" value="ECO:0007669"/>
    <property type="project" value="UniProtKB-SubCell"/>
</dbReference>
<feature type="domain" description="EamA" evidence="7">
    <location>
        <begin position="155"/>
        <end position="290"/>
    </location>
</feature>
<evidence type="ECO:0000256" key="1">
    <source>
        <dbReference type="ARBA" id="ARBA00004651"/>
    </source>
</evidence>
<keyword evidence="4 6" id="KW-1133">Transmembrane helix</keyword>
<comment type="subcellular location">
    <subcellularLocation>
        <location evidence="1">Cell membrane</location>
        <topology evidence="1">Multi-pass membrane protein</topology>
    </subcellularLocation>
</comment>
<protein>
    <submittedName>
        <fullName evidence="8">Transporter</fullName>
    </submittedName>
</protein>
<evidence type="ECO:0000256" key="3">
    <source>
        <dbReference type="ARBA" id="ARBA00022692"/>
    </source>
</evidence>
<dbReference type="OrthoDB" id="7850605at2"/>
<dbReference type="Pfam" id="PF00892">
    <property type="entry name" value="EamA"/>
    <property type="match status" value="2"/>
</dbReference>
<evidence type="ECO:0000313" key="9">
    <source>
        <dbReference type="Proteomes" id="UP000326202"/>
    </source>
</evidence>
<evidence type="ECO:0000256" key="6">
    <source>
        <dbReference type="SAM" id="Phobius"/>
    </source>
</evidence>
<evidence type="ECO:0000313" key="8">
    <source>
        <dbReference type="EMBL" id="QEX15313.1"/>
    </source>
</evidence>
<feature type="transmembrane region" description="Helical" evidence="6">
    <location>
        <begin position="128"/>
        <end position="146"/>
    </location>
</feature>
<feature type="transmembrane region" description="Helical" evidence="6">
    <location>
        <begin position="243"/>
        <end position="265"/>
    </location>
</feature>
<evidence type="ECO:0000256" key="5">
    <source>
        <dbReference type="ARBA" id="ARBA00023136"/>
    </source>
</evidence>
<feature type="transmembrane region" description="Helical" evidence="6">
    <location>
        <begin position="183"/>
        <end position="204"/>
    </location>
</feature>
<dbReference type="AlphaFoldDB" id="A0A5J6MD37"/>
<dbReference type="SUPFAM" id="SSF103481">
    <property type="entry name" value="Multidrug resistance efflux transporter EmrE"/>
    <property type="match status" value="2"/>
</dbReference>
<organism evidence="8 9">
    <name type="scientific">Hypericibacter terrae</name>
    <dbReference type="NCBI Taxonomy" id="2602015"/>
    <lineage>
        <taxon>Bacteria</taxon>
        <taxon>Pseudomonadati</taxon>
        <taxon>Pseudomonadota</taxon>
        <taxon>Alphaproteobacteria</taxon>
        <taxon>Rhodospirillales</taxon>
        <taxon>Dongiaceae</taxon>
        <taxon>Hypericibacter</taxon>
    </lineage>
</organism>
<name>A0A5J6MD37_9PROT</name>
<dbReference type="EMBL" id="CP042906">
    <property type="protein sequence ID" value="QEX15313.1"/>
    <property type="molecule type" value="Genomic_DNA"/>
</dbReference>
<feature type="domain" description="EamA" evidence="7">
    <location>
        <begin position="10"/>
        <end position="141"/>
    </location>
</feature>
<feature type="transmembrane region" description="Helical" evidence="6">
    <location>
        <begin position="73"/>
        <end position="96"/>
    </location>
</feature>
<feature type="transmembrane region" description="Helical" evidence="6">
    <location>
        <begin position="102"/>
        <end position="119"/>
    </location>
</feature>
<keyword evidence="3 6" id="KW-0812">Transmembrane</keyword>
<feature type="transmembrane region" description="Helical" evidence="6">
    <location>
        <begin position="271"/>
        <end position="291"/>
    </location>
</feature>
<dbReference type="InterPro" id="IPR000620">
    <property type="entry name" value="EamA_dom"/>
</dbReference>
<sequence>MSAPLTRRNGMLILVPLTLCWGANWPAMHIALAEIPIWTFRTLCLVLGGAGLLAIAAASGASLRIPRRELRPLLICSFFNITAWHLLSAAGLQLMLAGRASIVAFTMPLWAGLIAWPVLSERPTRRNLMGLGLGLAGIAALILPEWESVVASPYGVPLMIGAAICWAAGTVGVKYWRWSMPTVVVTGWQVLLGGIPIAIGMLIFERGYDFATVDLPGWLGLAYTVLVAMLFCQWAYFKVVATFPAQLASISVLAIPIVGVASSSLLTGEAIGIDVVVALVCVLSGLGLVLFQPAKRPVTATAARAEG</sequence>
<dbReference type="RefSeq" id="WP_151175777.1">
    <property type="nucleotide sequence ID" value="NZ_CP042906.1"/>
</dbReference>
<feature type="transmembrane region" description="Helical" evidence="6">
    <location>
        <begin position="216"/>
        <end position="236"/>
    </location>
</feature>
<feature type="transmembrane region" description="Helical" evidence="6">
    <location>
        <begin position="158"/>
        <end position="176"/>
    </location>
</feature>
<dbReference type="Proteomes" id="UP000326202">
    <property type="component" value="Chromosome"/>
</dbReference>
<keyword evidence="9" id="KW-1185">Reference proteome</keyword>
<keyword evidence="5 6" id="KW-0472">Membrane</keyword>
<keyword evidence="2" id="KW-1003">Cell membrane</keyword>
<accession>A0A5J6MD37</accession>
<dbReference type="KEGG" id="htq:FRZ44_05960"/>
<evidence type="ECO:0000256" key="2">
    <source>
        <dbReference type="ARBA" id="ARBA00022475"/>
    </source>
</evidence>